<dbReference type="Gene3D" id="3.20.20.70">
    <property type="entry name" value="Aldolase class I"/>
    <property type="match status" value="1"/>
</dbReference>
<protein>
    <submittedName>
        <fullName evidence="5">Dihydrodipicolinate synthase family protein</fullName>
    </submittedName>
</protein>
<comment type="similarity">
    <text evidence="1 4">Belongs to the DapA family.</text>
</comment>
<evidence type="ECO:0000256" key="4">
    <source>
        <dbReference type="PIRNR" id="PIRNR001365"/>
    </source>
</evidence>
<evidence type="ECO:0000256" key="3">
    <source>
        <dbReference type="ARBA" id="ARBA00023270"/>
    </source>
</evidence>
<dbReference type="InterPro" id="IPR002220">
    <property type="entry name" value="DapA-like"/>
</dbReference>
<keyword evidence="6" id="KW-1185">Reference proteome</keyword>
<name>A0ABS3RUM5_9ACTN</name>
<dbReference type="PROSITE" id="PS00665">
    <property type="entry name" value="DHDPS_1"/>
    <property type="match status" value="1"/>
</dbReference>
<dbReference type="PROSITE" id="PS00666">
    <property type="entry name" value="DHDPS_2"/>
    <property type="match status" value="1"/>
</dbReference>
<organism evidence="5 6">
    <name type="scientific">Actinomadura violacea</name>
    <dbReference type="NCBI Taxonomy" id="2819934"/>
    <lineage>
        <taxon>Bacteria</taxon>
        <taxon>Bacillati</taxon>
        <taxon>Actinomycetota</taxon>
        <taxon>Actinomycetes</taxon>
        <taxon>Streptosporangiales</taxon>
        <taxon>Thermomonosporaceae</taxon>
        <taxon>Actinomadura</taxon>
    </lineage>
</organism>
<evidence type="ECO:0000256" key="1">
    <source>
        <dbReference type="ARBA" id="ARBA00007592"/>
    </source>
</evidence>
<sequence length="292" mass="29974">MHGIHAAIVTPFTRSGEVDAKSLERLAVHCLEQGLDGLVALGTTGEAALLTADERRTVLRVCRAVTEESGALLIAGAGTMGTEDSVRQARDHAPYADALLVVVPYYLRPSDEGVIGHFAAVGAAVDVPLVAYNVPYRTGKQLSAGALAKIMALDCVAGMKHCADGIDAGTLDLLAAEHGPGKSVLCGDDAYIYPMLRLGAAGGVAASACLAPSAYATMLDATWHGEAADALAMHNALLPLARALFAEPSPSVLKACLAEIGLIDDPAVRAPLHAPGPASVAEAMRAFHALTV</sequence>
<dbReference type="Pfam" id="PF00701">
    <property type="entry name" value="DHDPS"/>
    <property type="match status" value="1"/>
</dbReference>
<dbReference type="PIRSF" id="PIRSF001365">
    <property type="entry name" value="DHDPS"/>
    <property type="match status" value="1"/>
</dbReference>
<reference evidence="5 6" key="1">
    <citation type="submission" date="2021-03" db="EMBL/GenBank/DDBJ databases">
        <title>Actinomadura violae sp. nov., isolated from lichen in Thailand.</title>
        <authorList>
            <person name="Kanchanasin P."/>
            <person name="Saeng-In P."/>
            <person name="Phongsopitanun W."/>
            <person name="Yuki M."/>
            <person name="Kudo T."/>
            <person name="Ohkuma M."/>
            <person name="Tanasupawat S."/>
        </authorList>
    </citation>
    <scope>NUCLEOTIDE SEQUENCE [LARGE SCALE GENOMIC DNA]</scope>
    <source>
        <strain evidence="5 6">LCR2-06</strain>
    </source>
</reference>
<evidence type="ECO:0000313" key="6">
    <source>
        <dbReference type="Proteomes" id="UP000680206"/>
    </source>
</evidence>
<dbReference type="SUPFAM" id="SSF51569">
    <property type="entry name" value="Aldolase"/>
    <property type="match status" value="1"/>
</dbReference>
<dbReference type="InterPro" id="IPR013785">
    <property type="entry name" value="Aldolase_TIM"/>
</dbReference>
<evidence type="ECO:0000313" key="5">
    <source>
        <dbReference type="EMBL" id="MBO2460462.1"/>
    </source>
</evidence>
<keyword evidence="3" id="KW-0704">Schiff base</keyword>
<dbReference type="Proteomes" id="UP000680206">
    <property type="component" value="Unassembled WGS sequence"/>
</dbReference>
<proteinExistence type="inferred from homology"/>
<gene>
    <name evidence="5" type="ORF">J4709_23040</name>
</gene>
<accession>A0ABS3RUM5</accession>
<dbReference type="EMBL" id="JAGEPF010000014">
    <property type="protein sequence ID" value="MBO2460462.1"/>
    <property type="molecule type" value="Genomic_DNA"/>
</dbReference>
<dbReference type="PRINTS" id="PR00146">
    <property type="entry name" value="DHPICSNTHASE"/>
</dbReference>
<dbReference type="InterPro" id="IPR020624">
    <property type="entry name" value="Schiff_base-form_aldolases_CS"/>
</dbReference>
<evidence type="ECO:0000256" key="2">
    <source>
        <dbReference type="ARBA" id="ARBA00023239"/>
    </source>
</evidence>
<dbReference type="PANTHER" id="PTHR12128">
    <property type="entry name" value="DIHYDRODIPICOLINATE SYNTHASE"/>
    <property type="match status" value="1"/>
</dbReference>
<keyword evidence="2 4" id="KW-0456">Lyase</keyword>
<comment type="caution">
    <text evidence="5">The sequence shown here is derived from an EMBL/GenBank/DDBJ whole genome shotgun (WGS) entry which is preliminary data.</text>
</comment>
<dbReference type="RefSeq" id="WP_208243853.1">
    <property type="nucleotide sequence ID" value="NZ_JAGEPF010000014.1"/>
</dbReference>
<dbReference type="SMART" id="SM01130">
    <property type="entry name" value="DHDPS"/>
    <property type="match status" value="1"/>
</dbReference>
<dbReference type="InterPro" id="IPR020625">
    <property type="entry name" value="Schiff_base-form_aldolases_AS"/>
</dbReference>
<dbReference type="PANTHER" id="PTHR12128:SF66">
    <property type="entry name" value="4-HYDROXY-2-OXOGLUTARATE ALDOLASE, MITOCHONDRIAL"/>
    <property type="match status" value="1"/>
</dbReference>